<dbReference type="GO" id="GO:0017001">
    <property type="term" value="P:antibiotic catabolic process"/>
    <property type="evidence" value="ECO:0007669"/>
    <property type="project" value="UniProtKB-ARBA"/>
</dbReference>
<dbReference type="CDD" id="cd16282">
    <property type="entry name" value="metallo-hydrolase-like_MBL-fold"/>
    <property type="match status" value="1"/>
</dbReference>
<feature type="chain" id="PRO_5008250456" evidence="2">
    <location>
        <begin position="30"/>
        <end position="333"/>
    </location>
</feature>
<evidence type="ECO:0000313" key="4">
    <source>
        <dbReference type="EMBL" id="ANJ68329.1"/>
    </source>
</evidence>
<proteinExistence type="inferred from homology"/>
<name>A0A191ZKB7_9GAMM</name>
<dbReference type="EMBL" id="CP016027">
    <property type="protein sequence ID" value="ANJ68329.1"/>
    <property type="molecule type" value="Genomic_DNA"/>
</dbReference>
<evidence type="ECO:0000259" key="3">
    <source>
        <dbReference type="SMART" id="SM00849"/>
    </source>
</evidence>
<feature type="signal peptide" evidence="2">
    <location>
        <begin position="1"/>
        <end position="29"/>
    </location>
</feature>
<dbReference type="PANTHER" id="PTHR42951">
    <property type="entry name" value="METALLO-BETA-LACTAMASE DOMAIN-CONTAINING"/>
    <property type="match status" value="1"/>
</dbReference>
<dbReference type="SMART" id="SM00849">
    <property type="entry name" value="Lactamase_B"/>
    <property type="match status" value="1"/>
</dbReference>
<evidence type="ECO:0000256" key="2">
    <source>
        <dbReference type="SAM" id="SignalP"/>
    </source>
</evidence>
<keyword evidence="2" id="KW-0732">Signal</keyword>
<keyword evidence="5" id="KW-1185">Reference proteome</keyword>
<reference evidence="4 5" key="1">
    <citation type="submission" date="2016-06" db="EMBL/GenBank/DDBJ databases">
        <title>Insight into the functional genes involving in sulfur oxidation in Pearl River water.</title>
        <authorList>
            <person name="Luo J."/>
            <person name="Tan X."/>
            <person name="Lin W."/>
        </authorList>
    </citation>
    <scope>NUCLEOTIDE SEQUENCE [LARGE SCALE GENOMIC DNA]</scope>
    <source>
        <strain evidence="4 5">LS2</strain>
    </source>
</reference>
<dbReference type="SUPFAM" id="SSF56281">
    <property type="entry name" value="Metallo-hydrolase/oxidoreductase"/>
    <property type="match status" value="1"/>
</dbReference>
<dbReference type="STRING" id="1860122.A9404_06645"/>
<keyword evidence="4" id="KW-0378">Hydrolase</keyword>
<dbReference type="GO" id="GO:0016787">
    <property type="term" value="F:hydrolase activity"/>
    <property type="evidence" value="ECO:0007669"/>
    <property type="project" value="UniProtKB-KW"/>
</dbReference>
<feature type="domain" description="Metallo-beta-lactamase" evidence="3">
    <location>
        <begin position="70"/>
        <end position="258"/>
    </location>
</feature>
<dbReference type="KEGG" id="haz:A9404_06645"/>
<dbReference type="Proteomes" id="UP000078596">
    <property type="component" value="Chromosome"/>
</dbReference>
<sequence length="333" mass="36316">MRSATRRRFLKAMGGFAILPLPYASQVFAEEQMVLAGPKVPDIAATPLSSKVYCVISPWGFPSAENQGMMSNVTFVTTQKGVVVIDSGASKQIGEMALRQIRKITDAPVVAVINTHYHGDHWLGNHAFVESNPDVPIYAHEKTASAIKTGQGQFWSHLMERATGNATLGTVVTPPNKTVSHGDVLDFGDTKIKVHFYGTAHTPSDISLELVGENIVHVGDVAMDRRIAFMDDGSFRGTFKNYDALEAAVPDALWVPAHGQPGKQVLVRNRELFEGIYQSAERAVKEFAGPNAAKEYALSDPRVQKYAKQTKGFDENIGKYASLAYLEAESASF</sequence>
<dbReference type="InterPro" id="IPR036866">
    <property type="entry name" value="RibonucZ/Hydroxyglut_hydro"/>
</dbReference>
<evidence type="ECO:0000313" key="5">
    <source>
        <dbReference type="Proteomes" id="UP000078596"/>
    </source>
</evidence>
<dbReference type="AlphaFoldDB" id="A0A191ZKB7"/>
<comment type="similarity">
    <text evidence="1">Belongs to the metallo-beta-lactamase superfamily. Class-B beta-lactamase family.</text>
</comment>
<gene>
    <name evidence="4" type="ORF">A9404_06645</name>
</gene>
<protein>
    <submittedName>
        <fullName evidence="4">MBL fold metallo-hydrolase</fullName>
    </submittedName>
</protein>
<accession>A0A191ZKB7</accession>
<dbReference type="PANTHER" id="PTHR42951:SF4">
    <property type="entry name" value="ACYL-COENZYME A THIOESTERASE MBLAC2"/>
    <property type="match status" value="1"/>
</dbReference>
<evidence type="ECO:0000256" key="1">
    <source>
        <dbReference type="ARBA" id="ARBA00005250"/>
    </source>
</evidence>
<dbReference type="InterPro" id="IPR001279">
    <property type="entry name" value="Metallo-B-lactamas"/>
</dbReference>
<organism evidence="4 5">
    <name type="scientific">Halothiobacillus diazotrophicus</name>
    <dbReference type="NCBI Taxonomy" id="1860122"/>
    <lineage>
        <taxon>Bacteria</taxon>
        <taxon>Pseudomonadati</taxon>
        <taxon>Pseudomonadota</taxon>
        <taxon>Gammaproteobacteria</taxon>
        <taxon>Chromatiales</taxon>
        <taxon>Halothiobacillaceae</taxon>
        <taxon>Halothiobacillus</taxon>
    </lineage>
</organism>
<dbReference type="Gene3D" id="3.60.15.10">
    <property type="entry name" value="Ribonuclease Z/Hydroxyacylglutathione hydrolase-like"/>
    <property type="match status" value="1"/>
</dbReference>
<dbReference type="InterPro" id="IPR050855">
    <property type="entry name" value="NDM-1-like"/>
</dbReference>
<dbReference type="Pfam" id="PF00753">
    <property type="entry name" value="Lactamase_B"/>
    <property type="match status" value="1"/>
</dbReference>